<dbReference type="CDD" id="cd04196">
    <property type="entry name" value="GT_2_like_d"/>
    <property type="match status" value="1"/>
</dbReference>
<dbReference type="Gene3D" id="3.90.550.10">
    <property type="entry name" value="Spore Coat Polysaccharide Biosynthesis Protein SpsA, Chain A"/>
    <property type="match status" value="1"/>
</dbReference>
<sequence length="240" mass="27783">MSHKMISVCIATYNGERFIREQISSIINQLGNEDEIIISDNESTDSTIDIIKEIDDKRIKLIKGPEKKSPTSNFENALMHAKGGYIFLSDQDDVWKDNKISICMQYLKHYDCVISDAEMVDENLNIIEKSYYKVHNTKQSRIYNTLIKNGYMGCCMAFTKRVLKASLPFPKDIPMHDIWIGNIAAYRFNVKFIPNKLIQFRCHGRNSSFTASVKSGNSLFRMLMIRWTVIKCLSFKFIFS</sequence>
<dbReference type="SUPFAM" id="SSF53448">
    <property type="entry name" value="Nucleotide-diphospho-sugar transferases"/>
    <property type="match status" value="1"/>
</dbReference>
<accession>A0A8E1QXI6</accession>
<dbReference type="PANTHER" id="PTHR22916:SF3">
    <property type="entry name" value="UDP-GLCNAC:BETAGAL BETA-1,3-N-ACETYLGLUCOSAMINYLTRANSFERASE-LIKE PROTEIN 1"/>
    <property type="match status" value="1"/>
</dbReference>
<evidence type="ECO:0000259" key="1">
    <source>
        <dbReference type="Pfam" id="PF00535"/>
    </source>
</evidence>
<proteinExistence type="predicted"/>
<dbReference type="Proteomes" id="UP000036951">
    <property type="component" value="Unassembled WGS sequence"/>
</dbReference>
<keyword evidence="3" id="KW-1185">Reference proteome</keyword>
<reference evidence="2 3" key="1">
    <citation type="submission" date="2015-06" db="EMBL/GenBank/DDBJ databases">
        <title>Prevotella sp. 109, sp. nov., a novel member of the family Prevotellaceae isolated from human faeces.</title>
        <authorList>
            <person name="Shkoporov A.N."/>
            <person name="Chaplin A.V."/>
            <person name="Kafarskaia L.I."/>
            <person name="Efimov B.A."/>
        </authorList>
    </citation>
    <scope>NUCLEOTIDE SEQUENCE [LARGE SCALE GENOMIC DNA]</scope>
    <source>
        <strain evidence="2 3">109</strain>
    </source>
</reference>
<dbReference type="GO" id="GO:0016758">
    <property type="term" value="F:hexosyltransferase activity"/>
    <property type="evidence" value="ECO:0007669"/>
    <property type="project" value="UniProtKB-ARBA"/>
</dbReference>
<dbReference type="AlphaFoldDB" id="A0A8E1QXI6"/>
<feature type="domain" description="Glycosyltransferase 2-like" evidence="1">
    <location>
        <begin position="7"/>
        <end position="163"/>
    </location>
</feature>
<dbReference type="Pfam" id="PF00535">
    <property type="entry name" value="Glycos_transf_2"/>
    <property type="match status" value="1"/>
</dbReference>
<gene>
    <name evidence="2" type="ORF">ACU52_11690</name>
</gene>
<dbReference type="PANTHER" id="PTHR22916">
    <property type="entry name" value="GLYCOSYLTRANSFERASE"/>
    <property type="match status" value="1"/>
</dbReference>
<protein>
    <recommendedName>
        <fullName evidence="1">Glycosyltransferase 2-like domain-containing protein</fullName>
    </recommendedName>
</protein>
<name>A0A8E1QXI6_9BACT</name>
<organism evidence="2 3">
    <name type="scientific">Xylanibacter rarus</name>
    <dbReference type="NCBI Taxonomy" id="1676614"/>
    <lineage>
        <taxon>Bacteria</taxon>
        <taxon>Pseudomonadati</taxon>
        <taxon>Bacteroidota</taxon>
        <taxon>Bacteroidia</taxon>
        <taxon>Bacteroidales</taxon>
        <taxon>Prevotellaceae</taxon>
        <taxon>Xylanibacter</taxon>
    </lineage>
</organism>
<dbReference type="EMBL" id="LFQU01000026">
    <property type="protein sequence ID" value="KOO67749.1"/>
    <property type="molecule type" value="Genomic_DNA"/>
</dbReference>
<dbReference type="InterPro" id="IPR029044">
    <property type="entry name" value="Nucleotide-diphossugar_trans"/>
</dbReference>
<comment type="caution">
    <text evidence="2">The sequence shown here is derived from an EMBL/GenBank/DDBJ whole genome shotgun (WGS) entry which is preliminary data.</text>
</comment>
<evidence type="ECO:0000313" key="3">
    <source>
        <dbReference type="Proteomes" id="UP000036951"/>
    </source>
</evidence>
<dbReference type="InterPro" id="IPR001173">
    <property type="entry name" value="Glyco_trans_2-like"/>
</dbReference>
<evidence type="ECO:0000313" key="2">
    <source>
        <dbReference type="EMBL" id="KOO67749.1"/>
    </source>
</evidence>